<gene>
    <name evidence="1" type="ORF">METZ01_LOCUS191813</name>
</gene>
<name>A0A382DL73_9ZZZZ</name>
<proteinExistence type="predicted"/>
<sequence length="187" mass="21474">MNFEVDDIKVLGAIEGGAKTIKAIMETSKVDKKQLELILVIFEESGLIKSVEGKGIWGDRKFFFSPTDAGSKKVNEYIAELNEKWKRIIQFVTYGERDQLDEYMEQNKYLANMMLYFNIVNLPALSRLNLRFLIEGKHLCYKCKKELGKYSNKFTVPDCRKRGLKVPKGLTTHDDLCADCFDGLAVR</sequence>
<dbReference type="SUPFAM" id="SSF46785">
    <property type="entry name" value="Winged helix' DNA-binding domain"/>
    <property type="match status" value="1"/>
</dbReference>
<evidence type="ECO:0000313" key="1">
    <source>
        <dbReference type="EMBL" id="SVB38959.1"/>
    </source>
</evidence>
<organism evidence="1">
    <name type="scientific">marine metagenome</name>
    <dbReference type="NCBI Taxonomy" id="408172"/>
    <lineage>
        <taxon>unclassified sequences</taxon>
        <taxon>metagenomes</taxon>
        <taxon>ecological metagenomes</taxon>
    </lineage>
</organism>
<dbReference type="InterPro" id="IPR036390">
    <property type="entry name" value="WH_DNA-bd_sf"/>
</dbReference>
<reference evidence="1" key="1">
    <citation type="submission" date="2018-05" db="EMBL/GenBank/DDBJ databases">
        <authorList>
            <person name="Lanie J.A."/>
            <person name="Ng W.-L."/>
            <person name="Kazmierczak K.M."/>
            <person name="Andrzejewski T.M."/>
            <person name="Davidsen T.M."/>
            <person name="Wayne K.J."/>
            <person name="Tettelin H."/>
            <person name="Glass J.I."/>
            <person name="Rusch D."/>
            <person name="Podicherti R."/>
            <person name="Tsui H.-C.T."/>
            <person name="Winkler M.E."/>
        </authorList>
    </citation>
    <scope>NUCLEOTIDE SEQUENCE</scope>
</reference>
<protein>
    <submittedName>
        <fullName evidence="1">Uncharacterized protein</fullName>
    </submittedName>
</protein>
<accession>A0A382DL73</accession>
<dbReference type="AlphaFoldDB" id="A0A382DL73"/>
<dbReference type="EMBL" id="UINC01039864">
    <property type="protein sequence ID" value="SVB38959.1"/>
    <property type="molecule type" value="Genomic_DNA"/>
</dbReference>